<comment type="caution">
    <text evidence="3">The sequence shown here is derived from an EMBL/GenBank/DDBJ whole genome shotgun (WGS) entry which is preliminary data.</text>
</comment>
<dbReference type="InterPro" id="IPR036265">
    <property type="entry name" value="HIT-like_sf"/>
</dbReference>
<dbReference type="PANTHER" id="PTHR46648:SF1">
    <property type="entry name" value="ADENOSINE 5'-MONOPHOSPHORAMIDASE HNT1"/>
    <property type="match status" value="1"/>
</dbReference>
<dbReference type="GO" id="GO:0009117">
    <property type="term" value="P:nucleotide metabolic process"/>
    <property type="evidence" value="ECO:0007669"/>
    <property type="project" value="TreeGrafter"/>
</dbReference>
<comment type="caution">
    <text evidence="1">Lacks conserved residue(s) required for the propagation of feature annotation.</text>
</comment>
<evidence type="ECO:0000313" key="3">
    <source>
        <dbReference type="EMBL" id="EKE28465.1"/>
    </source>
</evidence>
<dbReference type="InterPro" id="IPR001310">
    <property type="entry name" value="Histidine_triad_HIT"/>
</dbReference>
<dbReference type="Gene3D" id="3.30.428.10">
    <property type="entry name" value="HIT-like"/>
    <property type="match status" value="1"/>
</dbReference>
<dbReference type="PRINTS" id="PR00332">
    <property type="entry name" value="HISTRIAD"/>
</dbReference>
<sequence length="150" mass="18031">MATIFDRIMKNEIPNWKIWEDENYLAFLTPFPNTPWVTIVIPKINIGDYIFWLDDKEYVWLMDASKKVAKILEKAFNTPRISLVFEWTWVAHVHSKLYPLHGNLASETDIWSDHIEFYKEYVWYITTVEWPKMSDSELIEIQKMIIDAQK</sequence>
<evidence type="ECO:0000259" key="2">
    <source>
        <dbReference type="PROSITE" id="PS51084"/>
    </source>
</evidence>
<dbReference type="SUPFAM" id="SSF54197">
    <property type="entry name" value="HIT-like"/>
    <property type="match status" value="1"/>
</dbReference>
<reference evidence="3" key="1">
    <citation type="journal article" date="2012" name="Science">
        <title>Fermentation, hydrogen, and sulfur metabolism in multiple uncultivated bacterial phyla.</title>
        <authorList>
            <person name="Wrighton K.C."/>
            <person name="Thomas B.C."/>
            <person name="Sharon I."/>
            <person name="Miller C.S."/>
            <person name="Castelle C.J."/>
            <person name="VerBerkmoes N.C."/>
            <person name="Wilkins M.J."/>
            <person name="Hettich R.L."/>
            <person name="Lipton M.S."/>
            <person name="Williams K.H."/>
            <person name="Long P.E."/>
            <person name="Banfield J.F."/>
        </authorList>
    </citation>
    <scope>NUCLEOTIDE SEQUENCE [LARGE SCALE GENOMIC DNA]</scope>
</reference>
<protein>
    <submittedName>
        <fullName evidence="3">Histidine triad (HIT) protein</fullName>
    </submittedName>
</protein>
<dbReference type="EMBL" id="AMFJ01000328">
    <property type="protein sequence ID" value="EKE28465.1"/>
    <property type="molecule type" value="Genomic_DNA"/>
</dbReference>
<dbReference type="PANTHER" id="PTHR46648">
    <property type="entry name" value="HIT FAMILY PROTEIN 1"/>
    <property type="match status" value="1"/>
</dbReference>
<feature type="domain" description="HIT" evidence="2">
    <location>
        <begin position="4"/>
        <end position="110"/>
    </location>
</feature>
<dbReference type="AlphaFoldDB" id="K2GYC4"/>
<evidence type="ECO:0000256" key="1">
    <source>
        <dbReference type="PROSITE-ProRule" id="PRU00464"/>
    </source>
</evidence>
<accession>K2GYC4</accession>
<dbReference type="InterPro" id="IPR011146">
    <property type="entry name" value="HIT-like"/>
</dbReference>
<name>K2GYC4_9BACT</name>
<gene>
    <name evidence="3" type="ORF">ACD_3C00054G0005</name>
</gene>
<organism evidence="3">
    <name type="scientific">uncultured bacterium</name>
    <name type="common">gcode 4</name>
    <dbReference type="NCBI Taxonomy" id="1234023"/>
    <lineage>
        <taxon>Bacteria</taxon>
        <taxon>environmental samples</taxon>
    </lineage>
</organism>
<dbReference type="PROSITE" id="PS51084">
    <property type="entry name" value="HIT_2"/>
    <property type="match status" value="1"/>
</dbReference>
<dbReference type="GO" id="GO:0003824">
    <property type="term" value="F:catalytic activity"/>
    <property type="evidence" value="ECO:0007669"/>
    <property type="project" value="InterPro"/>
</dbReference>
<proteinExistence type="predicted"/>
<dbReference type="Pfam" id="PF01230">
    <property type="entry name" value="HIT"/>
    <property type="match status" value="1"/>
</dbReference>